<dbReference type="EMBL" id="CP000733">
    <property type="protein sequence ID" value="ACI23179.1"/>
    <property type="molecule type" value="Genomic_DNA"/>
</dbReference>
<dbReference type="Proteomes" id="UP000008555">
    <property type="component" value="Chromosome"/>
</dbReference>
<proteinExistence type="predicted"/>
<dbReference type="SUPFAM" id="SSF52777">
    <property type="entry name" value="CoA-dependent acyltransferases"/>
    <property type="match status" value="1"/>
</dbReference>
<dbReference type="Pfam" id="PF00668">
    <property type="entry name" value="Condensation"/>
    <property type="match status" value="1"/>
</dbReference>
<name>B5XHF9_COXBN</name>
<evidence type="ECO:0000259" key="1">
    <source>
        <dbReference type="Pfam" id="PF00668"/>
    </source>
</evidence>
<dbReference type="Gene3D" id="3.30.559.10">
    <property type="entry name" value="Chloramphenicol acetyltransferase-like domain"/>
    <property type="match status" value="1"/>
</dbReference>
<dbReference type="GO" id="GO:0003824">
    <property type="term" value="F:catalytic activity"/>
    <property type="evidence" value="ECO:0007669"/>
    <property type="project" value="InterPro"/>
</dbReference>
<dbReference type="AlphaFoldDB" id="B5XHF9"/>
<feature type="domain" description="Condensation" evidence="1">
    <location>
        <begin position="28"/>
        <end position="89"/>
    </location>
</feature>
<organism evidence="2 3">
    <name type="scientific">Coxiella burnetii (strain Dugway 5J108-111)</name>
    <dbReference type="NCBI Taxonomy" id="434922"/>
    <lineage>
        <taxon>Bacteria</taxon>
        <taxon>Pseudomonadati</taxon>
        <taxon>Pseudomonadota</taxon>
        <taxon>Gammaproteobacteria</taxon>
        <taxon>Legionellales</taxon>
        <taxon>Coxiellaceae</taxon>
        <taxon>Coxiella</taxon>
    </lineage>
</organism>
<dbReference type="KEGG" id="cbd:CBUD_1547d"/>
<protein>
    <recommendedName>
        <fullName evidence="1">Condensation domain-containing protein</fullName>
    </recommendedName>
</protein>
<dbReference type="InterPro" id="IPR023213">
    <property type="entry name" value="CAT-like_dom_sf"/>
</dbReference>
<sequence length="98" mass="11287">MQFKLSRGLALHGKAPAIIYNNCMGKSLSITPYQQLFWLEWMLDPKSTRYNLALSFKLEGPFQASLFREAIEQIIKSNEALRAIASEDGKRIFFLNFL</sequence>
<dbReference type="HOGENOM" id="CLU_2328998_0_0_6"/>
<evidence type="ECO:0000313" key="3">
    <source>
        <dbReference type="Proteomes" id="UP000008555"/>
    </source>
</evidence>
<reference evidence="2 3" key="1">
    <citation type="journal article" date="2009" name="Infect. Immun.">
        <title>Comparative genomics reveal extensive transposon-mediated genomic plasticity and diversity among potential effector proteins within the genus Coxiella.</title>
        <authorList>
            <person name="Beare P.A."/>
            <person name="Unsworth N."/>
            <person name="Andoh M."/>
            <person name="Voth D.E."/>
            <person name="Omsland A."/>
            <person name="Gilk S.D."/>
            <person name="Williams K.P."/>
            <person name="Sobral B.W."/>
            <person name="Kupko J.J.III."/>
            <person name="Porcella S.F."/>
            <person name="Samuel J.E."/>
            <person name="Heinzen R.A."/>
        </authorList>
    </citation>
    <scope>NUCLEOTIDE SEQUENCE [LARGE SCALE GENOMIC DNA]</scope>
    <source>
        <strain evidence="2 3">Dugway 5J108-111</strain>
    </source>
</reference>
<dbReference type="InterPro" id="IPR001242">
    <property type="entry name" value="Condensation_dom"/>
</dbReference>
<gene>
    <name evidence="2" type="ORF">CBUD_1547d</name>
</gene>
<accession>B5XHF9</accession>
<evidence type="ECO:0000313" key="2">
    <source>
        <dbReference type="EMBL" id="ACI23179.1"/>
    </source>
</evidence>